<keyword evidence="2" id="KW-0812">Transmembrane</keyword>
<feature type="transmembrane region" description="Helical" evidence="2">
    <location>
        <begin position="66"/>
        <end position="85"/>
    </location>
</feature>
<proteinExistence type="predicted"/>
<feature type="transmembrane region" description="Helical" evidence="2">
    <location>
        <begin position="97"/>
        <end position="122"/>
    </location>
</feature>
<evidence type="ECO:0000313" key="4">
    <source>
        <dbReference type="Proteomes" id="UP001596220"/>
    </source>
</evidence>
<feature type="region of interest" description="Disordered" evidence="1">
    <location>
        <begin position="127"/>
        <end position="158"/>
    </location>
</feature>
<evidence type="ECO:0000256" key="1">
    <source>
        <dbReference type="SAM" id="MobiDB-lite"/>
    </source>
</evidence>
<feature type="compositionally biased region" description="Basic and acidic residues" evidence="1">
    <location>
        <begin position="136"/>
        <end position="152"/>
    </location>
</feature>
<gene>
    <name evidence="3" type="ORF">ACFP3R_04670</name>
</gene>
<evidence type="ECO:0000256" key="2">
    <source>
        <dbReference type="SAM" id="Phobius"/>
    </source>
</evidence>
<keyword evidence="2" id="KW-0472">Membrane</keyword>
<evidence type="ECO:0008006" key="5">
    <source>
        <dbReference type="Google" id="ProtNLM"/>
    </source>
</evidence>
<keyword evidence="2" id="KW-1133">Transmembrane helix</keyword>
<dbReference type="RefSeq" id="WP_380633162.1">
    <property type="nucleotide sequence ID" value="NZ_JBHSQO010000003.1"/>
</dbReference>
<protein>
    <recommendedName>
        <fullName evidence="5">Fluoride ion transporter CrcB</fullName>
    </recommendedName>
</protein>
<name>A0ABW1NYU6_9PSEU</name>
<organism evidence="3 4">
    <name type="scientific">Saccharothrix lopnurensis</name>
    <dbReference type="NCBI Taxonomy" id="1670621"/>
    <lineage>
        <taxon>Bacteria</taxon>
        <taxon>Bacillati</taxon>
        <taxon>Actinomycetota</taxon>
        <taxon>Actinomycetes</taxon>
        <taxon>Pseudonocardiales</taxon>
        <taxon>Pseudonocardiaceae</taxon>
        <taxon>Saccharothrix</taxon>
    </lineage>
</organism>
<evidence type="ECO:0000313" key="3">
    <source>
        <dbReference type="EMBL" id="MFC6088555.1"/>
    </source>
</evidence>
<dbReference type="EMBL" id="JBHSQO010000003">
    <property type="protein sequence ID" value="MFC6088555.1"/>
    <property type="molecule type" value="Genomic_DNA"/>
</dbReference>
<accession>A0ABW1NYU6</accession>
<dbReference type="Proteomes" id="UP001596220">
    <property type="component" value="Unassembled WGS sequence"/>
</dbReference>
<sequence length="158" mass="15803">MRTWLVRGFTLGLLHGAVQTGIAAVNAHSPGAASSTRYIALALLVVVGVLWGALDAWRGMGGAGLVWFRAGLVAGPVAGVVGVAGRSLVDQTGLEALGSALTGGAAFTALLVMAAAGVGVAVGGRLPQPEGVPGEAGREEEARGEARREGARRSGRVR</sequence>
<reference evidence="4" key="1">
    <citation type="journal article" date="2019" name="Int. J. Syst. Evol. Microbiol.">
        <title>The Global Catalogue of Microorganisms (GCM) 10K type strain sequencing project: providing services to taxonomists for standard genome sequencing and annotation.</title>
        <authorList>
            <consortium name="The Broad Institute Genomics Platform"/>
            <consortium name="The Broad Institute Genome Sequencing Center for Infectious Disease"/>
            <person name="Wu L."/>
            <person name="Ma J."/>
        </authorList>
    </citation>
    <scope>NUCLEOTIDE SEQUENCE [LARGE SCALE GENOMIC DNA]</scope>
    <source>
        <strain evidence="4">CGMCC 4.7246</strain>
    </source>
</reference>
<comment type="caution">
    <text evidence="3">The sequence shown here is derived from an EMBL/GenBank/DDBJ whole genome shotgun (WGS) entry which is preliminary data.</text>
</comment>
<feature type="transmembrane region" description="Helical" evidence="2">
    <location>
        <begin position="37"/>
        <end position="54"/>
    </location>
</feature>
<keyword evidence="4" id="KW-1185">Reference proteome</keyword>